<dbReference type="AlphaFoldDB" id="A0AAU7BR96"/>
<evidence type="ECO:0000256" key="4">
    <source>
        <dbReference type="ARBA" id="ARBA00023002"/>
    </source>
</evidence>
<dbReference type="EC" id="1.14.16.-" evidence="9"/>
<sequence length="593" mass="67370">MTNTIESNPLIDRLPPHLKQFIKPQDYESYSPINQAVWRYVMRKNISYLGDFAHESYKRGLKETGISIDNIPSMYGMNRILKNIGWAAVAVDGFIPPNAFMEFQAYKVLVIASDIRQLENIEYTPAPDIIHEAAGHAPIIANPDYAEYLRRFGEIGAKAILSAHDNEMYEAVRALSIIKEAPHSTKKEIKLAEDLVNQLQNKKVPLSEMAKIRNLHWWTVEYGLIGTVETPKIYGAGLLSSIGESKWCMTSAVKKIPYSIEASEQEFDITKPQPQLYVTPDFAYLMQVLEEFTETMALRKGGFRGLQKLIDSQKIGTIELNTGLQISGVFSKMITDEDNNVVFFKTEGPTALAYREKELIGHGTEIHSQGFSSPLGKLKGINLAIENMSPRDLKAYNFYDGKRIAFEYESGIIVEGLNITGIRNINGKLILIQFNDCTVMYKRELLFKPEYGTFDLVVGSEIISAFAGSADYSSFNNLYHVSETKTEHLVKDTKALKLEQLYHDVRQLRNNTNPELDSLEIERIFSKLTNDYPTDWLLMLELFELIQNSTLTIQKERILEHLYQLIKQHPKKAHLIEGGLSLLNVNKVKNSKL</sequence>
<dbReference type="GO" id="GO:0005506">
    <property type="term" value="F:iron ion binding"/>
    <property type="evidence" value="ECO:0007669"/>
    <property type="project" value="InterPro"/>
</dbReference>
<evidence type="ECO:0000256" key="5">
    <source>
        <dbReference type="ARBA" id="ARBA00023004"/>
    </source>
</evidence>
<gene>
    <name evidence="9" type="ORF">ABGB03_11495</name>
</gene>
<feature type="binding site" evidence="7">
    <location>
        <position position="136"/>
    </location>
    <ligand>
        <name>Fe cation</name>
        <dbReference type="ChEBI" id="CHEBI:24875"/>
    </ligand>
</feature>
<proteinExistence type="inferred from homology"/>
<evidence type="ECO:0000256" key="7">
    <source>
        <dbReference type="PIRSR" id="PIRSR601273-2"/>
    </source>
</evidence>
<keyword evidence="6" id="KW-0503">Monooxygenase</keyword>
<dbReference type="RefSeq" id="WP_347922701.1">
    <property type="nucleotide sequence ID" value="NZ_CP157199.1"/>
</dbReference>
<evidence type="ECO:0000256" key="6">
    <source>
        <dbReference type="ARBA" id="ARBA00023033"/>
    </source>
</evidence>
<evidence type="ECO:0000259" key="8">
    <source>
        <dbReference type="PROSITE" id="PS51410"/>
    </source>
</evidence>
<feature type="binding site" evidence="7">
    <location>
        <position position="131"/>
    </location>
    <ligand>
        <name>Fe cation</name>
        <dbReference type="ChEBI" id="CHEBI:24875"/>
    </ligand>
</feature>
<keyword evidence="4 9" id="KW-0560">Oxidoreductase</keyword>
<dbReference type="CDD" id="cd00361">
    <property type="entry name" value="arom_aa_hydroxylase"/>
    <property type="match status" value="1"/>
</dbReference>
<dbReference type="Gene3D" id="1.10.800.10">
    <property type="entry name" value="Aromatic amino acid hydroxylase"/>
    <property type="match status" value="1"/>
</dbReference>
<dbReference type="PANTHER" id="PTHR11473:SF24">
    <property type="entry name" value="PHENYLALANINE-4-HYDROXYLASE"/>
    <property type="match status" value="1"/>
</dbReference>
<evidence type="ECO:0000313" key="9">
    <source>
        <dbReference type="EMBL" id="XBG60479.1"/>
    </source>
</evidence>
<comment type="cofactor">
    <cofactor evidence="1 7">
        <name>Fe(2+)</name>
        <dbReference type="ChEBI" id="CHEBI:29033"/>
    </cofactor>
</comment>
<dbReference type="SUPFAM" id="SSF56534">
    <property type="entry name" value="Aromatic aminoacid monoxygenases, catalytic and oligomerization domains"/>
    <property type="match status" value="1"/>
</dbReference>
<dbReference type="Pfam" id="PF00351">
    <property type="entry name" value="Biopterin_H"/>
    <property type="match status" value="2"/>
</dbReference>
<organism evidence="9">
    <name type="scientific">Pontimicrobium sp. SW4</name>
    <dbReference type="NCBI Taxonomy" id="3153519"/>
    <lineage>
        <taxon>Bacteria</taxon>
        <taxon>Pseudomonadati</taxon>
        <taxon>Bacteroidota</taxon>
        <taxon>Flavobacteriia</taxon>
        <taxon>Flavobacteriales</taxon>
        <taxon>Flavobacteriaceae</taxon>
        <taxon>Pontimicrobium</taxon>
    </lineage>
</organism>
<dbReference type="PROSITE" id="PS51410">
    <property type="entry name" value="BH4_AAA_HYDROXYL_2"/>
    <property type="match status" value="1"/>
</dbReference>
<comment type="similarity">
    <text evidence="2">Belongs to the biopterin-dependent aromatic amino acid hydroxylase family.</text>
</comment>
<feature type="domain" description="Biopterin-dependent aromatic amino acid hydroxylase family profile" evidence="8">
    <location>
        <begin position="1"/>
        <end position="342"/>
    </location>
</feature>
<reference evidence="9" key="1">
    <citation type="submission" date="2024-05" db="EMBL/GenBank/DDBJ databases">
        <title>Pontimicrobium maritimus sp. nov., isolated form sea water.</title>
        <authorList>
            <person name="Muhammad N."/>
            <person name="Vuong T.Q."/>
            <person name="Han H.L."/>
            <person name="Kim S.-G."/>
        </authorList>
    </citation>
    <scope>NUCLEOTIDE SEQUENCE</scope>
    <source>
        <strain evidence="9">SW4</strain>
    </source>
</reference>
<dbReference type="PANTHER" id="PTHR11473">
    <property type="entry name" value="AROMATIC AMINO ACID HYDROXYLASE"/>
    <property type="match status" value="1"/>
</dbReference>
<name>A0AAU7BR96_9FLAO</name>
<keyword evidence="3 7" id="KW-0479">Metal-binding</keyword>
<dbReference type="InterPro" id="IPR001273">
    <property type="entry name" value="ArAA_hydroxylase"/>
</dbReference>
<dbReference type="EMBL" id="CP157199">
    <property type="protein sequence ID" value="XBG60479.1"/>
    <property type="molecule type" value="Genomic_DNA"/>
</dbReference>
<dbReference type="InterPro" id="IPR036329">
    <property type="entry name" value="Aro-AA_hydroxylase_C_sf"/>
</dbReference>
<dbReference type="NCBIfam" id="NF010657">
    <property type="entry name" value="PRK14056.1"/>
    <property type="match status" value="1"/>
</dbReference>
<feature type="binding site" evidence="7">
    <location>
        <position position="221"/>
    </location>
    <ligand>
        <name>Fe cation</name>
        <dbReference type="ChEBI" id="CHEBI:24875"/>
    </ligand>
</feature>
<protein>
    <submittedName>
        <fullName evidence="9">Aromatic amino acid hydroxylase</fullName>
        <ecNumber evidence="9">1.14.16.-</ecNumber>
    </submittedName>
</protein>
<dbReference type="InterPro" id="IPR019774">
    <property type="entry name" value="Aromatic-AA_hydroxylase_C"/>
</dbReference>
<dbReference type="GO" id="GO:0016714">
    <property type="term" value="F:oxidoreductase activity, acting on paired donors, with incorporation or reduction of molecular oxygen, reduced pteridine as one donor, and incorporation of one atom of oxygen"/>
    <property type="evidence" value="ECO:0007669"/>
    <property type="project" value="InterPro"/>
</dbReference>
<evidence type="ECO:0000256" key="3">
    <source>
        <dbReference type="ARBA" id="ARBA00022723"/>
    </source>
</evidence>
<evidence type="ECO:0000256" key="1">
    <source>
        <dbReference type="ARBA" id="ARBA00001954"/>
    </source>
</evidence>
<evidence type="ECO:0000256" key="2">
    <source>
        <dbReference type="ARBA" id="ARBA00009712"/>
    </source>
</evidence>
<keyword evidence="5 7" id="KW-0408">Iron</keyword>
<accession>A0AAU7BR96</accession>
<dbReference type="GO" id="GO:0009072">
    <property type="term" value="P:aromatic amino acid metabolic process"/>
    <property type="evidence" value="ECO:0007669"/>
    <property type="project" value="InterPro"/>
</dbReference>
<dbReference type="InterPro" id="IPR036951">
    <property type="entry name" value="ArAA_hydroxylase_sf"/>
</dbReference>